<feature type="compositionally biased region" description="Low complexity" evidence="11">
    <location>
        <begin position="538"/>
        <end position="549"/>
    </location>
</feature>
<keyword evidence="7 10" id="KW-0378">Hydrolase</keyword>
<dbReference type="Gene3D" id="1.25.40.20">
    <property type="entry name" value="Ankyrin repeat-containing domain"/>
    <property type="match status" value="1"/>
</dbReference>
<feature type="compositionally biased region" description="Low complexity" evidence="11">
    <location>
        <begin position="81"/>
        <end position="92"/>
    </location>
</feature>
<evidence type="ECO:0000256" key="6">
    <source>
        <dbReference type="ARBA" id="ARBA00022759"/>
    </source>
</evidence>
<accession>A0ABP0ZNN2</accession>
<dbReference type="EMBL" id="OZ022408">
    <property type="protein sequence ID" value="CAK9439345.1"/>
    <property type="molecule type" value="Genomic_DNA"/>
</dbReference>
<comment type="similarity">
    <text evidence="2 10">Belongs to the ANKZF1/VMS1 family.</text>
</comment>
<feature type="compositionally biased region" description="Acidic residues" evidence="11">
    <location>
        <begin position="93"/>
        <end position="105"/>
    </location>
</feature>
<sequence length="573" mass="63795">MDTRYIYYLANEFLDSLELLHFDLKTSQVSQPQDNNSAIGDSKPSLKDKTYYKSDLHRYNLKRVQHNLPEVGEEEFERLLESQSADSTSTSESESESDSETEDDHDDNHDSRKVRRLISKLTFVEDESTAVSHLHTKSPYVLFGTSFVPETKAVAVYKSVFTEKELESPLSGLRQLSQHQTGKSAIFMIGGGHFAGAIIGHEQLDIKGRASSKDAPQIQKINVLSSKTFHRYTTRRKQGGSQSVSDNSGSKAISAGSSIRRYNELALMQEVRELISEWAEQLNECSSVFIRANGPSNKKVLVGYDGAPLSFSDPRVKKIPFSTSRASLAEVKRAWVELTHYKVVELPQPETVDSRTDTQDSNATPEAAKKTSAAAAAAVDATASELVNALKKQKAPLFMKLVKEKSIEVDAFLLSEIDPNTPTLLHYAAANGFPYMIQILLMNLKASPLVPNKAGRVPAELCDLSTKRAFQIARSKLGEDYCDWNAAKVGAARSKEDFDSEDRRKEQEIKLEKQKLIQEQLEKEGTKGKTDETTHARSVSSNLNVKSLSADQRARLMREQRARAAEARLKNTA</sequence>
<organism evidence="13 14">
    <name type="scientific">Lodderomyces beijingensis</name>
    <dbReference type="NCBI Taxonomy" id="1775926"/>
    <lineage>
        <taxon>Eukaryota</taxon>
        <taxon>Fungi</taxon>
        <taxon>Dikarya</taxon>
        <taxon>Ascomycota</taxon>
        <taxon>Saccharomycotina</taxon>
        <taxon>Pichiomycetes</taxon>
        <taxon>Debaryomycetaceae</taxon>
        <taxon>Candida/Lodderomyces clade</taxon>
        <taxon>Lodderomyces</taxon>
    </lineage>
</organism>
<dbReference type="RefSeq" id="XP_066830450.1">
    <property type="nucleotide sequence ID" value="XM_066973631.1"/>
</dbReference>
<feature type="region of interest" description="Disordered" evidence="11">
    <location>
        <begin position="519"/>
        <end position="551"/>
    </location>
</feature>
<reference evidence="13 14" key="1">
    <citation type="submission" date="2024-03" db="EMBL/GenBank/DDBJ databases">
        <authorList>
            <person name="Brejova B."/>
        </authorList>
    </citation>
    <scope>NUCLEOTIDE SEQUENCE [LARGE SCALE GENOMIC DNA]</scope>
    <source>
        <strain evidence="13 14">CBS 14171</strain>
    </source>
</reference>
<evidence type="ECO:0000256" key="8">
    <source>
        <dbReference type="ARBA" id="ARBA00023043"/>
    </source>
</evidence>
<evidence type="ECO:0000256" key="3">
    <source>
        <dbReference type="ARBA" id="ARBA00022490"/>
    </source>
</evidence>
<gene>
    <name evidence="13" type="ORF">LODBEIA_P35120</name>
</gene>
<evidence type="ECO:0000256" key="10">
    <source>
        <dbReference type="PROSITE-ProRule" id="PRU01389"/>
    </source>
</evidence>
<evidence type="ECO:0000256" key="4">
    <source>
        <dbReference type="ARBA" id="ARBA00022722"/>
    </source>
</evidence>
<evidence type="ECO:0000256" key="2">
    <source>
        <dbReference type="ARBA" id="ARBA00009262"/>
    </source>
</evidence>
<feature type="domain" description="VLRF1" evidence="12">
    <location>
        <begin position="180"/>
        <end position="341"/>
    </location>
</feature>
<evidence type="ECO:0000256" key="11">
    <source>
        <dbReference type="SAM" id="MobiDB-lite"/>
    </source>
</evidence>
<dbReference type="InterPro" id="IPR047139">
    <property type="entry name" value="ANKZ1/VMS1"/>
</dbReference>
<evidence type="ECO:0000256" key="1">
    <source>
        <dbReference type="ARBA" id="ARBA00004496"/>
    </source>
</evidence>
<keyword evidence="6 10" id="KW-0255">Endonuclease</keyword>
<keyword evidence="4 10" id="KW-0540">Nuclease</keyword>
<feature type="region of interest" description="Disordered" evidence="11">
    <location>
        <begin position="74"/>
        <end position="112"/>
    </location>
</feature>
<keyword evidence="14" id="KW-1185">Reference proteome</keyword>
<feature type="active site" evidence="10">
    <location>
        <position position="242"/>
    </location>
</feature>
<evidence type="ECO:0000256" key="5">
    <source>
        <dbReference type="ARBA" id="ARBA00022737"/>
    </source>
</evidence>
<proteinExistence type="inferred from homology"/>
<dbReference type="PANTHER" id="PTHR16036:SF2">
    <property type="entry name" value="TRNA ENDONUCLEASE ANKZF1"/>
    <property type="match status" value="1"/>
</dbReference>
<dbReference type="GeneID" id="92208708"/>
<feature type="region of interest" description="Disordered" evidence="11">
    <location>
        <begin position="232"/>
        <end position="253"/>
    </location>
</feature>
<dbReference type="Proteomes" id="UP001497383">
    <property type="component" value="Chromosome 4"/>
</dbReference>
<name>A0ABP0ZNN2_9ASCO</name>
<evidence type="ECO:0000313" key="14">
    <source>
        <dbReference type="Proteomes" id="UP001497383"/>
    </source>
</evidence>
<feature type="region of interest" description="Disordered" evidence="11">
    <location>
        <begin position="349"/>
        <end position="369"/>
    </location>
</feature>
<dbReference type="InterPro" id="IPR036770">
    <property type="entry name" value="Ankyrin_rpt-contain_sf"/>
</dbReference>
<dbReference type="PANTHER" id="PTHR16036">
    <property type="entry name" value="ANKYRIN REPEAT AND ZINC FINGER DOMAIN-CONTAINING PROTEIN 1"/>
    <property type="match status" value="1"/>
</dbReference>
<evidence type="ECO:0000259" key="12">
    <source>
        <dbReference type="PROSITE" id="PS52044"/>
    </source>
</evidence>
<comment type="domain">
    <text evidence="10">The VLRF1 domain mediates binding to the 60S ribosomal subunit.</text>
</comment>
<evidence type="ECO:0000256" key="9">
    <source>
        <dbReference type="ARBA" id="ARBA00023054"/>
    </source>
</evidence>
<keyword evidence="8" id="KW-0040">ANK repeat</keyword>
<dbReference type="Pfam" id="PF18826">
    <property type="entry name" value="bVLRF1"/>
    <property type="match status" value="1"/>
</dbReference>
<dbReference type="PROSITE" id="PS52044">
    <property type="entry name" value="VLRF1"/>
    <property type="match status" value="1"/>
</dbReference>
<dbReference type="SUPFAM" id="SSF48403">
    <property type="entry name" value="Ankyrin repeat"/>
    <property type="match status" value="1"/>
</dbReference>
<feature type="compositionally biased region" description="Basic and acidic residues" evidence="11">
    <location>
        <begin position="519"/>
        <end position="535"/>
    </location>
</feature>
<comment type="subcellular location">
    <subcellularLocation>
        <location evidence="1">Cytoplasm</location>
    </subcellularLocation>
</comment>
<evidence type="ECO:0000313" key="13">
    <source>
        <dbReference type="EMBL" id="CAK9439345.1"/>
    </source>
</evidence>
<protein>
    <recommendedName>
        <fullName evidence="12">VLRF1 domain-containing protein</fullName>
    </recommendedName>
</protein>
<keyword evidence="9" id="KW-0175">Coiled coil</keyword>
<keyword evidence="5" id="KW-0677">Repeat</keyword>
<evidence type="ECO:0000256" key="7">
    <source>
        <dbReference type="ARBA" id="ARBA00022801"/>
    </source>
</evidence>
<dbReference type="InterPro" id="IPR041175">
    <property type="entry name" value="VLRF1/Vms1"/>
</dbReference>
<keyword evidence="3 10" id="KW-0963">Cytoplasm</keyword>